<comment type="caution">
    <text evidence="1">The sequence shown here is derived from an EMBL/GenBank/DDBJ whole genome shotgun (WGS) entry which is preliminary data.</text>
</comment>
<feature type="non-terminal residue" evidence="1">
    <location>
        <position position="1"/>
    </location>
</feature>
<proteinExistence type="predicted"/>
<reference evidence="1" key="1">
    <citation type="journal article" date="2014" name="Front. Microbiol.">
        <title>High frequency of phylogenetically diverse reductive dehalogenase-homologous genes in deep subseafloor sedimentary metagenomes.</title>
        <authorList>
            <person name="Kawai M."/>
            <person name="Futagami T."/>
            <person name="Toyoda A."/>
            <person name="Takaki Y."/>
            <person name="Nishi S."/>
            <person name="Hori S."/>
            <person name="Arai W."/>
            <person name="Tsubouchi T."/>
            <person name="Morono Y."/>
            <person name="Uchiyama I."/>
            <person name="Ito T."/>
            <person name="Fujiyama A."/>
            <person name="Inagaki F."/>
            <person name="Takami H."/>
        </authorList>
    </citation>
    <scope>NUCLEOTIDE SEQUENCE</scope>
    <source>
        <strain evidence="1">Expedition CK06-06</strain>
    </source>
</reference>
<accession>X1CWC6</accession>
<name>X1CWC6_9ZZZZ</name>
<evidence type="ECO:0000313" key="1">
    <source>
        <dbReference type="EMBL" id="GAG88466.1"/>
    </source>
</evidence>
<protein>
    <submittedName>
        <fullName evidence="1">Uncharacterized protein</fullName>
    </submittedName>
</protein>
<dbReference type="AlphaFoldDB" id="X1CWC6"/>
<dbReference type="EMBL" id="BART01014435">
    <property type="protein sequence ID" value="GAG88466.1"/>
    <property type="molecule type" value="Genomic_DNA"/>
</dbReference>
<sequence length="42" mass="5173">FALNSWERKRLAELLKTPACNNQWFQKIKEIKQKQKEKEKKL</sequence>
<gene>
    <name evidence="1" type="ORF">S01H4_28808</name>
</gene>
<organism evidence="1">
    <name type="scientific">marine sediment metagenome</name>
    <dbReference type="NCBI Taxonomy" id="412755"/>
    <lineage>
        <taxon>unclassified sequences</taxon>
        <taxon>metagenomes</taxon>
        <taxon>ecological metagenomes</taxon>
    </lineage>
</organism>